<sequence length="265" mass="31034">MFWKGNSAFVENDKQKTVLNYSYFVLVEKLYTYQKMLPKFLYVVLVLLLTILHICSHLNPIIKANAIIKTINFDYTRELKLHVGYRYHSGFLWQALVNSLIVIYGLWRCQRAVDQQKQRQLDALNPPVNQNRNLNQTNGPLTGNPYISPATEVKLNWLRSRSKIPSSWQLFPLRVFALYSMPWLLTFLLNGFFGYTAVNLVMRNFCTSQPEVLKLCFRIQRLYLQNWLPHGISHYVAKFHGAFEFLFATHTNFIAYPTDVLLEGD</sequence>
<keyword evidence="1" id="KW-0472">Membrane</keyword>
<accession>A0A6P8WWM7</accession>
<dbReference type="GeneID" id="117567749"/>
<name>A0A6P8WWM7_DROAB</name>
<proteinExistence type="predicted"/>
<gene>
    <name evidence="3" type="primary">LOC117567749</name>
</gene>
<dbReference type="OrthoDB" id="7857153at2759"/>
<keyword evidence="2" id="KW-1185">Reference proteome</keyword>
<keyword evidence="1" id="KW-1133">Transmembrane helix</keyword>
<keyword evidence="1" id="KW-0812">Transmembrane</keyword>
<dbReference type="AlphaFoldDB" id="A0A6P8WWM7"/>
<reference evidence="3" key="1">
    <citation type="submission" date="2025-08" db="UniProtKB">
        <authorList>
            <consortium name="RefSeq"/>
        </authorList>
    </citation>
    <scope>IDENTIFICATION</scope>
    <source>
        <strain evidence="3">15112-1751.03</strain>
        <tissue evidence="3">Whole Adult</tissue>
    </source>
</reference>
<dbReference type="RefSeq" id="XP_034103828.2">
    <property type="nucleotide sequence ID" value="XM_034247937.2"/>
</dbReference>
<evidence type="ECO:0000313" key="3">
    <source>
        <dbReference type="RefSeq" id="XP_034103828.2"/>
    </source>
</evidence>
<feature type="transmembrane region" description="Helical" evidence="1">
    <location>
        <begin position="176"/>
        <end position="198"/>
    </location>
</feature>
<organism evidence="2 3">
    <name type="scientific">Drosophila albomicans</name>
    <name type="common">Fruit fly</name>
    <dbReference type="NCBI Taxonomy" id="7291"/>
    <lineage>
        <taxon>Eukaryota</taxon>
        <taxon>Metazoa</taxon>
        <taxon>Ecdysozoa</taxon>
        <taxon>Arthropoda</taxon>
        <taxon>Hexapoda</taxon>
        <taxon>Insecta</taxon>
        <taxon>Pterygota</taxon>
        <taxon>Neoptera</taxon>
        <taxon>Endopterygota</taxon>
        <taxon>Diptera</taxon>
        <taxon>Brachycera</taxon>
        <taxon>Muscomorpha</taxon>
        <taxon>Ephydroidea</taxon>
        <taxon>Drosophilidae</taxon>
        <taxon>Drosophila</taxon>
    </lineage>
</organism>
<evidence type="ECO:0000256" key="1">
    <source>
        <dbReference type="SAM" id="Phobius"/>
    </source>
</evidence>
<protein>
    <submittedName>
        <fullName evidence="3">Uncharacterized protein LOC117567749</fullName>
    </submittedName>
</protein>
<dbReference type="Proteomes" id="UP000515160">
    <property type="component" value="Chromosome 3"/>
</dbReference>
<evidence type="ECO:0000313" key="2">
    <source>
        <dbReference type="Proteomes" id="UP000515160"/>
    </source>
</evidence>
<feature type="transmembrane region" description="Helical" evidence="1">
    <location>
        <begin position="40"/>
        <end position="62"/>
    </location>
</feature>
<feature type="transmembrane region" description="Helical" evidence="1">
    <location>
        <begin position="91"/>
        <end position="109"/>
    </location>
</feature>